<evidence type="ECO:0000256" key="4">
    <source>
        <dbReference type="ARBA" id="ARBA00022475"/>
    </source>
</evidence>
<reference evidence="9 10" key="1">
    <citation type="submission" date="2017-07" db="EMBL/GenBank/DDBJ databases">
        <title>Complete genome sequence of Actinoalloteichus hoggarensis DSM 45943, type strain of Actinoalloteichus hoggarensis.</title>
        <authorList>
            <person name="Ruckert C."/>
            <person name="Nouioui I."/>
            <person name="Willmese J."/>
            <person name="van Wezel G."/>
            <person name="Klenk H.-P."/>
            <person name="Kalinowski J."/>
            <person name="Zotchev S.B."/>
        </authorList>
    </citation>
    <scope>NUCLEOTIDE SEQUENCE [LARGE SCALE GENOMIC DNA]</scope>
    <source>
        <strain evidence="9 10">DSM 45943</strain>
    </source>
</reference>
<dbReference type="PANTHER" id="PTHR30472:SF25">
    <property type="entry name" value="ABC TRANSPORTER PERMEASE PROTEIN MJ0876-RELATED"/>
    <property type="match status" value="1"/>
</dbReference>
<dbReference type="Proteomes" id="UP000204221">
    <property type="component" value="Chromosome"/>
</dbReference>
<comment type="subcellular location">
    <subcellularLocation>
        <location evidence="1">Cell membrane</location>
        <topology evidence="1">Multi-pass membrane protein</topology>
    </subcellularLocation>
</comment>
<evidence type="ECO:0000256" key="7">
    <source>
        <dbReference type="ARBA" id="ARBA00023136"/>
    </source>
</evidence>
<evidence type="ECO:0000256" key="6">
    <source>
        <dbReference type="ARBA" id="ARBA00022989"/>
    </source>
</evidence>
<dbReference type="AlphaFoldDB" id="A0A221W3Z6"/>
<evidence type="ECO:0000256" key="3">
    <source>
        <dbReference type="ARBA" id="ARBA00022448"/>
    </source>
</evidence>
<dbReference type="GO" id="GO:0005886">
    <property type="term" value="C:plasma membrane"/>
    <property type="evidence" value="ECO:0007669"/>
    <property type="project" value="UniProtKB-SubCell"/>
</dbReference>
<dbReference type="InterPro" id="IPR037294">
    <property type="entry name" value="ABC_BtuC-like"/>
</dbReference>
<evidence type="ECO:0000313" key="10">
    <source>
        <dbReference type="Proteomes" id="UP000204221"/>
    </source>
</evidence>
<evidence type="ECO:0000256" key="2">
    <source>
        <dbReference type="ARBA" id="ARBA00007935"/>
    </source>
</evidence>
<feature type="transmembrane region" description="Helical" evidence="8">
    <location>
        <begin position="258"/>
        <end position="284"/>
    </location>
</feature>
<evidence type="ECO:0000256" key="8">
    <source>
        <dbReference type="SAM" id="Phobius"/>
    </source>
</evidence>
<keyword evidence="3" id="KW-0813">Transport</keyword>
<feature type="transmembrane region" description="Helical" evidence="8">
    <location>
        <begin position="20"/>
        <end position="38"/>
    </location>
</feature>
<feature type="transmembrane region" description="Helical" evidence="8">
    <location>
        <begin position="326"/>
        <end position="346"/>
    </location>
</feature>
<dbReference type="SUPFAM" id="SSF81345">
    <property type="entry name" value="ABC transporter involved in vitamin B12 uptake, BtuC"/>
    <property type="match status" value="1"/>
</dbReference>
<dbReference type="CDD" id="cd06550">
    <property type="entry name" value="TM_ABC_iron-siderophores_like"/>
    <property type="match status" value="1"/>
</dbReference>
<accession>A0A221W3Z6</accession>
<dbReference type="InterPro" id="IPR000522">
    <property type="entry name" value="ABC_transptr_permease_BtuC"/>
</dbReference>
<evidence type="ECO:0000256" key="1">
    <source>
        <dbReference type="ARBA" id="ARBA00004651"/>
    </source>
</evidence>
<dbReference type="PANTHER" id="PTHR30472">
    <property type="entry name" value="FERRIC ENTEROBACTIN TRANSPORT SYSTEM PERMEASE PROTEIN"/>
    <property type="match status" value="1"/>
</dbReference>
<dbReference type="Gene3D" id="1.10.3470.10">
    <property type="entry name" value="ABC transporter involved in vitamin B12 uptake, BtuC"/>
    <property type="match status" value="1"/>
</dbReference>
<sequence>MNTPLPSPPVPPPRRASRSFVVLGSLTLLLISVVIVAVSSGPVRIPFLDTVVVLLDQLTPGSAGGGRHALVVETIRLPRVLVALLVGMALAVAGTIMQALFRNPLADPGVTGVSSGAAAGSVLVLASGVTVAGRWVLPAAAFAGALAALILVHLIAAIRRDRSAATLLLIGIALNALLGAVISAVIANVPDDRDVRGIVFWLNGDLVARTWEHVGTAVLPVLLGVAAALFFTRDLNMLLLGEQAAQAGGVDVVRTRRVLLALAALITGASVAVAGAIGFVGLVVPHLVRLVIGPDHRLLLPASALLGGSFLVLADLGARMLFSPVILQTGTVTALIGAPVFLLLVLRRGRRATP</sequence>
<name>A0A221W3Z6_9PSEU</name>
<dbReference type="EMBL" id="CP022521">
    <property type="protein sequence ID" value="ASO20592.1"/>
    <property type="molecule type" value="Genomic_DNA"/>
</dbReference>
<dbReference type="Pfam" id="PF01032">
    <property type="entry name" value="FecCD"/>
    <property type="match status" value="1"/>
</dbReference>
<evidence type="ECO:0000313" key="9">
    <source>
        <dbReference type="EMBL" id="ASO20592.1"/>
    </source>
</evidence>
<gene>
    <name evidence="9" type="primary">hmuU2</name>
    <name evidence="9" type="ORF">AHOG_14755</name>
</gene>
<dbReference type="RefSeq" id="WP_211290655.1">
    <property type="nucleotide sequence ID" value="NZ_CP022521.1"/>
</dbReference>
<feature type="transmembrane region" description="Helical" evidence="8">
    <location>
        <begin position="80"/>
        <end position="101"/>
    </location>
</feature>
<dbReference type="KEGG" id="ahg:AHOG_14755"/>
<protein>
    <submittedName>
        <fullName evidence="9">Hemin transport system permease protein HmuU</fullName>
    </submittedName>
</protein>
<proteinExistence type="inferred from homology"/>
<feature type="transmembrane region" description="Helical" evidence="8">
    <location>
        <begin position="164"/>
        <end position="189"/>
    </location>
</feature>
<keyword evidence="7 8" id="KW-0472">Membrane</keyword>
<keyword evidence="4" id="KW-1003">Cell membrane</keyword>
<evidence type="ECO:0000256" key="5">
    <source>
        <dbReference type="ARBA" id="ARBA00022692"/>
    </source>
</evidence>
<feature type="transmembrane region" description="Helical" evidence="8">
    <location>
        <begin position="210"/>
        <end position="231"/>
    </location>
</feature>
<comment type="similarity">
    <text evidence="2">Belongs to the binding-protein-dependent transport system permease family. FecCD subfamily.</text>
</comment>
<keyword evidence="10" id="KW-1185">Reference proteome</keyword>
<dbReference type="GO" id="GO:0022857">
    <property type="term" value="F:transmembrane transporter activity"/>
    <property type="evidence" value="ECO:0007669"/>
    <property type="project" value="InterPro"/>
</dbReference>
<dbReference type="FunFam" id="1.10.3470.10:FF:000001">
    <property type="entry name" value="Vitamin B12 ABC transporter permease BtuC"/>
    <property type="match status" value="1"/>
</dbReference>
<keyword evidence="5 8" id="KW-0812">Transmembrane</keyword>
<feature type="transmembrane region" description="Helical" evidence="8">
    <location>
        <begin position="139"/>
        <end position="158"/>
    </location>
</feature>
<keyword evidence="6 8" id="KW-1133">Transmembrane helix</keyword>
<organism evidence="9 10">
    <name type="scientific">Actinoalloteichus hoggarensis</name>
    <dbReference type="NCBI Taxonomy" id="1470176"/>
    <lineage>
        <taxon>Bacteria</taxon>
        <taxon>Bacillati</taxon>
        <taxon>Actinomycetota</taxon>
        <taxon>Actinomycetes</taxon>
        <taxon>Pseudonocardiales</taxon>
        <taxon>Pseudonocardiaceae</taxon>
        <taxon>Actinoalloteichus</taxon>
    </lineage>
</organism>